<accession>A0A916JQN6</accession>
<gene>
    <name evidence="2" type="ORF">CRYO30217_03409</name>
</gene>
<reference evidence="2" key="1">
    <citation type="submission" date="2021-04" db="EMBL/GenBank/DDBJ databases">
        <authorList>
            <person name="Rodrigo-Torres L."/>
            <person name="Arahal R. D."/>
            <person name="Lucena T."/>
        </authorList>
    </citation>
    <scope>NUCLEOTIDE SEQUENCE</scope>
    <source>
        <strain evidence="2">AS29M-1</strain>
    </source>
</reference>
<feature type="transmembrane region" description="Helical" evidence="1">
    <location>
        <begin position="21"/>
        <end position="47"/>
    </location>
</feature>
<keyword evidence="1" id="KW-0472">Membrane</keyword>
<dbReference type="KEGG" id="ptan:CRYO30217_03409"/>
<name>A0A916JQN6_9FLAO</name>
<evidence type="ECO:0000313" key="3">
    <source>
        <dbReference type="Proteomes" id="UP000683507"/>
    </source>
</evidence>
<keyword evidence="1" id="KW-1133">Transmembrane helix</keyword>
<dbReference type="RefSeq" id="WP_258543584.1">
    <property type="nucleotide sequence ID" value="NZ_OU015584.1"/>
</dbReference>
<organism evidence="2 3">
    <name type="scientific">Parvicella tangerina</name>
    <dbReference type="NCBI Taxonomy" id="2829795"/>
    <lineage>
        <taxon>Bacteria</taxon>
        <taxon>Pseudomonadati</taxon>
        <taxon>Bacteroidota</taxon>
        <taxon>Flavobacteriia</taxon>
        <taxon>Flavobacteriales</taxon>
        <taxon>Parvicellaceae</taxon>
        <taxon>Parvicella</taxon>
    </lineage>
</organism>
<feature type="transmembrane region" description="Helical" evidence="1">
    <location>
        <begin position="81"/>
        <end position="100"/>
    </location>
</feature>
<feature type="transmembrane region" description="Helical" evidence="1">
    <location>
        <begin position="107"/>
        <end position="128"/>
    </location>
</feature>
<evidence type="ECO:0000256" key="1">
    <source>
        <dbReference type="SAM" id="Phobius"/>
    </source>
</evidence>
<keyword evidence="1" id="KW-0812">Transmembrane</keyword>
<proteinExistence type="predicted"/>
<sequence length="156" mass="17922">MENEDEVLEFDLNSTKKERTGLLTTACVLSWIMGGLMVLATGAMMLMKSFFFENIMKEAYAEMDALQRAQMDMLAENFNNIFLFNLVAYSVSIFAVILMYRLKKIGFYIYAPLHILMVVYPYLTYSPFQMDSGFIFNVAILGAFLAFYGVNLKHMD</sequence>
<dbReference type="Proteomes" id="UP000683507">
    <property type="component" value="Chromosome"/>
</dbReference>
<dbReference type="AlphaFoldDB" id="A0A916JQN6"/>
<evidence type="ECO:0000313" key="2">
    <source>
        <dbReference type="EMBL" id="CAG5087185.1"/>
    </source>
</evidence>
<protein>
    <submittedName>
        <fullName evidence="2">Uncharacterized protein</fullName>
    </submittedName>
</protein>
<keyword evidence="3" id="KW-1185">Reference proteome</keyword>
<feature type="transmembrane region" description="Helical" evidence="1">
    <location>
        <begin position="134"/>
        <end position="152"/>
    </location>
</feature>
<dbReference type="EMBL" id="OU015584">
    <property type="protein sequence ID" value="CAG5087185.1"/>
    <property type="molecule type" value="Genomic_DNA"/>
</dbReference>